<dbReference type="PANTHER" id="PTHR31476">
    <property type="entry name" value="PROTEIN WHAT'S THIS FACTOR 1 HOMOLOG, CHLOROPLASTIC"/>
    <property type="match status" value="1"/>
</dbReference>
<gene>
    <name evidence="3" type="ORF">AMTR_s00055p00024110</name>
</gene>
<dbReference type="PANTHER" id="PTHR31476:SF12">
    <property type="entry name" value="UBIQUITIN CARBOXYL-TERMINAL HYDROLASE FAMILY PROTEIN"/>
    <property type="match status" value="1"/>
</dbReference>
<dbReference type="EMBL" id="KI392237">
    <property type="protein sequence ID" value="ERN18215.1"/>
    <property type="molecule type" value="Genomic_DNA"/>
</dbReference>
<evidence type="ECO:0000256" key="1">
    <source>
        <dbReference type="SAM" id="MobiDB-lite"/>
    </source>
</evidence>
<keyword evidence="4" id="KW-1185">Reference proteome</keyword>
<dbReference type="OMA" id="QKRWRKP"/>
<proteinExistence type="predicted"/>
<dbReference type="GO" id="GO:0003723">
    <property type="term" value="F:RNA binding"/>
    <property type="evidence" value="ECO:0007669"/>
    <property type="project" value="InterPro"/>
</dbReference>
<dbReference type="KEGG" id="atr:18446615"/>
<feature type="region of interest" description="Disordered" evidence="1">
    <location>
        <begin position="411"/>
        <end position="430"/>
    </location>
</feature>
<evidence type="ECO:0000313" key="4">
    <source>
        <dbReference type="Proteomes" id="UP000017836"/>
    </source>
</evidence>
<organism evidence="3 4">
    <name type="scientific">Amborella trichopoda</name>
    <dbReference type="NCBI Taxonomy" id="13333"/>
    <lineage>
        <taxon>Eukaryota</taxon>
        <taxon>Viridiplantae</taxon>
        <taxon>Streptophyta</taxon>
        <taxon>Embryophyta</taxon>
        <taxon>Tracheophyta</taxon>
        <taxon>Spermatophyta</taxon>
        <taxon>Magnoliopsida</taxon>
        <taxon>Amborellales</taxon>
        <taxon>Amborellaceae</taxon>
        <taxon>Amborella</taxon>
    </lineage>
</organism>
<name>U5D7K2_AMBTC</name>
<protein>
    <recommendedName>
        <fullName evidence="2">PORR domain-containing protein</fullName>
    </recommendedName>
</protein>
<dbReference type="Gramene" id="ERN18215">
    <property type="protein sequence ID" value="ERN18215"/>
    <property type="gene ID" value="AMTR_s00055p00024110"/>
</dbReference>
<dbReference type="HOGENOM" id="CLU_024287_0_0_1"/>
<dbReference type="InterPro" id="IPR045040">
    <property type="entry name" value="PORR_fam"/>
</dbReference>
<sequence>MFGFIGCICKNPRLSSASFQLRTLKTHGTSLLFKLSPPVTKNIRLSDISFGPLNLFIQKRWKKPVITAQMRLEDRTRDLKLDKLMRSLKRLKIVLRIQELMMSRRDRYVSVQLLSKWRRKVGLNIGIGIFLRKYPHIFEIYTHPLKRTLCCRLTQMMLSLIEEEKRVIRETEFMAVERLKKLLMVSINGTLHVHAISLISRELGLPENFRDSIFLKYPEDFSLVNLEIVKLVKRDESLAVAEVEKWREREYREKWLSEFETRYAFPFNYPTGFKIVKGARERMKTWQRLNYLMPYERKEVVRARTCGGVDRFKKRAVGILHEFLSITVEKMVEVERLSHFRKDFGVEINLRELLLKHPGIFYISTRGNIQNVFLRDSYSKGCLIEPNPVYTVRRKILDLLLMGFRNTKKMGSQEERNMVSQEAGRDPSNGEWVIPILESLHNEESDPSLSGVSCSSSDDDDGEECDWDDAYINQAERLATHK</sequence>
<dbReference type="InterPro" id="IPR021099">
    <property type="entry name" value="PORR_domain"/>
</dbReference>
<feature type="compositionally biased region" description="Low complexity" evidence="1">
    <location>
        <begin position="447"/>
        <end position="456"/>
    </location>
</feature>
<feature type="region of interest" description="Disordered" evidence="1">
    <location>
        <begin position="442"/>
        <end position="466"/>
    </location>
</feature>
<feature type="compositionally biased region" description="Acidic residues" evidence="1">
    <location>
        <begin position="457"/>
        <end position="466"/>
    </location>
</feature>
<dbReference type="OrthoDB" id="1551582at2759"/>
<dbReference type="Proteomes" id="UP000017836">
    <property type="component" value="Unassembled WGS sequence"/>
</dbReference>
<evidence type="ECO:0000313" key="3">
    <source>
        <dbReference type="EMBL" id="ERN18215.1"/>
    </source>
</evidence>
<dbReference type="eggNOG" id="ENOG502QWK3">
    <property type="taxonomic scope" value="Eukaryota"/>
</dbReference>
<accession>U5D7K2</accession>
<dbReference type="Pfam" id="PF11955">
    <property type="entry name" value="PORR"/>
    <property type="match status" value="1"/>
</dbReference>
<dbReference type="AlphaFoldDB" id="U5D7K2"/>
<reference evidence="4" key="1">
    <citation type="journal article" date="2013" name="Science">
        <title>The Amborella genome and the evolution of flowering plants.</title>
        <authorList>
            <consortium name="Amborella Genome Project"/>
        </authorList>
    </citation>
    <scope>NUCLEOTIDE SEQUENCE [LARGE SCALE GENOMIC DNA]</scope>
</reference>
<feature type="domain" description="PORR" evidence="2">
    <location>
        <begin position="77"/>
        <end position="403"/>
    </location>
</feature>
<evidence type="ECO:0000259" key="2">
    <source>
        <dbReference type="Pfam" id="PF11955"/>
    </source>
</evidence>